<organism evidence="2 3">
    <name type="scientific">Rotaria magnacalcarata</name>
    <dbReference type="NCBI Taxonomy" id="392030"/>
    <lineage>
        <taxon>Eukaryota</taxon>
        <taxon>Metazoa</taxon>
        <taxon>Spiralia</taxon>
        <taxon>Gnathifera</taxon>
        <taxon>Rotifera</taxon>
        <taxon>Eurotatoria</taxon>
        <taxon>Bdelloidea</taxon>
        <taxon>Philodinida</taxon>
        <taxon>Philodinidae</taxon>
        <taxon>Rotaria</taxon>
    </lineage>
</organism>
<dbReference type="AlphaFoldDB" id="A0A8S2T4F6"/>
<proteinExistence type="predicted"/>
<sequence length="107" mass="12087">PTTLFCTADITNLYTMLPQDESLKILKEFLLEHHYEKVQGIPIGIILQLADLVLKETAFVDGNKFYRQIIGGAMGSPFTLTLANIFMWKWEKDAICGAIGPHEIYGR</sequence>
<dbReference type="PANTHER" id="PTHR21301:SF12">
    <property type="match status" value="1"/>
</dbReference>
<comment type="caution">
    <text evidence="2">The sequence shown here is derived from an EMBL/GenBank/DDBJ whole genome shotgun (WGS) entry which is preliminary data.</text>
</comment>
<accession>A0A8S2T4F6</accession>
<feature type="non-terminal residue" evidence="2">
    <location>
        <position position="1"/>
    </location>
</feature>
<gene>
    <name evidence="2" type="ORF">SMN809_LOCUS23516</name>
</gene>
<evidence type="ECO:0000313" key="3">
    <source>
        <dbReference type="Proteomes" id="UP000676336"/>
    </source>
</evidence>
<feature type="domain" description="Reverse transcriptase" evidence="1">
    <location>
        <begin position="1"/>
        <end position="107"/>
    </location>
</feature>
<reference evidence="2" key="1">
    <citation type="submission" date="2021-02" db="EMBL/GenBank/DDBJ databases">
        <authorList>
            <person name="Nowell W R."/>
        </authorList>
    </citation>
    <scope>NUCLEOTIDE SEQUENCE</scope>
</reference>
<protein>
    <recommendedName>
        <fullName evidence="1">Reverse transcriptase domain-containing protein</fullName>
    </recommendedName>
</protein>
<dbReference type="InterPro" id="IPR000477">
    <property type="entry name" value="RT_dom"/>
</dbReference>
<dbReference type="PANTHER" id="PTHR21301">
    <property type="entry name" value="REVERSE TRANSCRIPTASE"/>
    <property type="match status" value="1"/>
</dbReference>
<evidence type="ECO:0000259" key="1">
    <source>
        <dbReference type="PROSITE" id="PS50878"/>
    </source>
</evidence>
<dbReference type="Proteomes" id="UP000676336">
    <property type="component" value="Unassembled WGS sequence"/>
</dbReference>
<feature type="non-terminal residue" evidence="2">
    <location>
        <position position="107"/>
    </location>
</feature>
<name>A0A8S2T4F6_9BILA</name>
<evidence type="ECO:0000313" key="2">
    <source>
        <dbReference type="EMBL" id="CAF4239733.1"/>
    </source>
</evidence>
<dbReference type="EMBL" id="CAJOBI010025031">
    <property type="protein sequence ID" value="CAF4239733.1"/>
    <property type="molecule type" value="Genomic_DNA"/>
</dbReference>
<dbReference type="PROSITE" id="PS50878">
    <property type="entry name" value="RT_POL"/>
    <property type="match status" value="1"/>
</dbReference>